<keyword evidence="5" id="KW-1185">Reference proteome</keyword>
<comment type="caution">
    <text evidence="4">The sequence shown here is derived from an EMBL/GenBank/DDBJ whole genome shotgun (WGS) entry which is preliminary data.</text>
</comment>
<feature type="region of interest" description="Disordered" evidence="3">
    <location>
        <begin position="74"/>
        <end position="94"/>
    </location>
</feature>
<gene>
    <name evidence="4" type="ORF">EV668_1738</name>
</gene>
<comment type="similarity">
    <text evidence="1 2">Belongs to the phD/YefM antitoxin family.</text>
</comment>
<dbReference type="Proteomes" id="UP000295122">
    <property type="component" value="Unassembled WGS sequence"/>
</dbReference>
<evidence type="ECO:0000256" key="3">
    <source>
        <dbReference type="SAM" id="MobiDB-lite"/>
    </source>
</evidence>
<dbReference type="Pfam" id="PF02604">
    <property type="entry name" value="PhdYeFM_antitox"/>
    <property type="match status" value="1"/>
</dbReference>
<reference evidence="4 5" key="1">
    <citation type="submission" date="2019-03" db="EMBL/GenBank/DDBJ databases">
        <title>Genomic Encyclopedia of Type Strains, Phase IV (KMG-IV): sequencing the most valuable type-strain genomes for metagenomic binning, comparative biology and taxonomic classification.</title>
        <authorList>
            <person name="Goeker M."/>
        </authorList>
    </citation>
    <scope>NUCLEOTIDE SEQUENCE [LARGE SCALE GENOMIC DNA]</scope>
    <source>
        <strain evidence="4 5">DSM 25903</strain>
    </source>
</reference>
<sequence length="94" mass="10470">MATITIHEAKTQLSKLIARAEAGEDIVIARGKEPVVRLVLVEPKAPVRKGGWLKHLPELPDSVFFDPLPEEELRLWEGHGPDPNDPPPDPDPER</sequence>
<dbReference type="InterPro" id="IPR036165">
    <property type="entry name" value="YefM-like_sf"/>
</dbReference>
<dbReference type="AlphaFoldDB" id="A0A4R7C7Z7"/>
<dbReference type="Gene3D" id="3.40.1620.10">
    <property type="entry name" value="YefM-like domain"/>
    <property type="match status" value="1"/>
</dbReference>
<dbReference type="InterPro" id="IPR006442">
    <property type="entry name" value="Antitoxin_Phd/YefM"/>
</dbReference>
<evidence type="ECO:0000313" key="4">
    <source>
        <dbReference type="EMBL" id="TDR94451.1"/>
    </source>
</evidence>
<organism evidence="4 5">
    <name type="scientific">Enterovirga rhinocerotis</name>
    <dbReference type="NCBI Taxonomy" id="1339210"/>
    <lineage>
        <taxon>Bacteria</taxon>
        <taxon>Pseudomonadati</taxon>
        <taxon>Pseudomonadota</taxon>
        <taxon>Alphaproteobacteria</taxon>
        <taxon>Hyphomicrobiales</taxon>
        <taxon>Methylobacteriaceae</taxon>
        <taxon>Enterovirga</taxon>
    </lineage>
</organism>
<dbReference type="OrthoDB" id="9800503at2"/>
<dbReference type="RefSeq" id="WP_133769345.1">
    <property type="nucleotide sequence ID" value="NZ_SNZR01000011.1"/>
</dbReference>
<protein>
    <recommendedName>
        <fullName evidence="2">Antitoxin</fullName>
    </recommendedName>
</protein>
<accession>A0A4R7C7Z7</accession>
<name>A0A4R7C7Z7_9HYPH</name>
<dbReference type="SUPFAM" id="SSF143120">
    <property type="entry name" value="YefM-like"/>
    <property type="match status" value="1"/>
</dbReference>
<dbReference type="NCBIfam" id="TIGR01552">
    <property type="entry name" value="phd_fam"/>
    <property type="match status" value="1"/>
</dbReference>
<comment type="function">
    <text evidence="2">Antitoxin component of a type II toxin-antitoxin (TA) system.</text>
</comment>
<proteinExistence type="inferred from homology"/>
<dbReference type="EMBL" id="SNZR01000011">
    <property type="protein sequence ID" value="TDR94451.1"/>
    <property type="molecule type" value="Genomic_DNA"/>
</dbReference>
<evidence type="ECO:0000313" key="5">
    <source>
        <dbReference type="Proteomes" id="UP000295122"/>
    </source>
</evidence>
<evidence type="ECO:0000256" key="2">
    <source>
        <dbReference type="RuleBase" id="RU362080"/>
    </source>
</evidence>
<evidence type="ECO:0000256" key="1">
    <source>
        <dbReference type="ARBA" id="ARBA00009981"/>
    </source>
</evidence>